<dbReference type="RefSeq" id="WP_377500904.1">
    <property type="nucleotide sequence ID" value="NZ_JBHMDO010000047.1"/>
</dbReference>
<protein>
    <submittedName>
        <fullName evidence="3">Helix-turn-helix domain-containing protein</fullName>
    </submittedName>
</protein>
<keyword evidence="4" id="KW-1185">Reference proteome</keyword>
<dbReference type="SMART" id="SM00530">
    <property type="entry name" value="HTH_XRE"/>
    <property type="match status" value="1"/>
</dbReference>
<dbReference type="Proteomes" id="UP001589747">
    <property type="component" value="Unassembled WGS sequence"/>
</dbReference>
<dbReference type="EMBL" id="JBHMDO010000047">
    <property type="protein sequence ID" value="MFB9330065.1"/>
    <property type="molecule type" value="Genomic_DNA"/>
</dbReference>
<dbReference type="SUPFAM" id="SSF47413">
    <property type="entry name" value="lambda repressor-like DNA-binding domains"/>
    <property type="match status" value="1"/>
</dbReference>
<dbReference type="InterPro" id="IPR050807">
    <property type="entry name" value="TransReg_Diox_bact_type"/>
</dbReference>
<evidence type="ECO:0000313" key="4">
    <source>
        <dbReference type="Proteomes" id="UP001589747"/>
    </source>
</evidence>
<reference evidence="3 4" key="1">
    <citation type="submission" date="2024-09" db="EMBL/GenBank/DDBJ databases">
        <authorList>
            <person name="Sun Q."/>
            <person name="Mori K."/>
        </authorList>
    </citation>
    <scope>NUCLEOTIDE SEQUENCE [LARGE SCALE GENOMIC DNA]</scope>
    <source>
        <strain evidence="3 4">TISTR 2452</strain>
    </source>
</reference>
<evidence type="ECO:0000313" key="3">
    <source>
        <dbReference type="EMBL" id="MFB9330065.1"/>
    </source>
</evidence>
<evidence type="ECO:0000256" key="1">
    <source>
        <dbReference type="ARBA" id="ARBA00023125"/>
    </source>
</evidence>
<keyword evidence="1" id="KW-0238">DNA-binding</keyword>
<dbReference type="InterPro" id="IPR010982">
    <property type="entry name" value="Lambda_DNA-bd_dom_sf"/>
</dbReference>
<feature type="domain" description="HTH cro/C1-type" evidence="2">
    <location>
        <begin position="12"/>
        <end position="66"/>
    </location>
</feature>
<dbReference type="Gene3D" id="1.10.260.40">
    <property type="entry name" value="lambda repressor-like DNA-binding domains"/>
    <property type="match status" value="1"/>
</dbReference>
<dbReference type="Pfam" id="PF01381">
    <property type="entry name" value="HTH_3"/>
    <property type="match status" value="1"/>
</dbReference>
<name>A0ABV5KXW6_9BACL</name>
<dbReference type="PANTHER" id="PTHR46797:SF24">
    <property type="entry name" value="DNA-BINDING PHAGE PROTEIN"/>
    <property type="match status" value="1"/>
</dbReference>
<gene>
    <name evidence="3" type="ORF">ACFFSY_29330</name>
</gene>
<dbReference type="CDD" id="cd00093">
    <property type="entry name" value="HTH_XRE"/>
    <property type="match status" value="1"/>
</dbReference>
<evidence type="ECO:0000259" key="2">
    <source>
        <dbReference type="PROSITE" id="PS50943"/>
    </source>
</evidence>
<dbReference type="InterPro" id="IPR001387">
    <property type="entry name" value="Cro/C1-type_HTH"/>
</dbReference>
<comment type="caution">
    <text evidence="3">The sequence shown here is derived from an EMBL/GenBank/DDBJ whole genome shotgun (WGS) entry which is preliminary data.</text>
</comment>
<organism evidence="3 4">
    <name type="scientific">Paenibacillus aurantiacus</name>
    <dbReference type="NCBI Taxonomy" id="1936118"/>
    <lineage>
        <taxon>Bacteria</taxon>
        <taxon>Bacillati</taxon>
        <taxon>Bacillota</taxon>
        <taxon>Bacilli</taxon>
        <taxon>Bacillales</taxon>
        <taxon>Paenibacillaceae</taxon>
        <taxon>Paenibacillus</taxon>
    </lineage>
</organism>
<dbReference type="PROSITE" id="PS50943">
    <property type="entry name" value="HTH_CROC1"/>
    <property type="match status" value="1"/>
</dbReference>
<dbReference type="PANTHER" id="PTHR46797">
    <property type="entry name" value="HTH-TYPE TRANSCRIPTIONAL REGULATOR"/>
    <property type="match status" value="1"/>
</dbReference>
<sequence>MSRTAQTLAERIHELRFESKLTQDETAARLGISRMALSHFETRKRRPGIVMLVTIADHFNVTTDYLLGRTNERSMLNVTASERTNSRMRKSQL</sequence>
<proteinExistence type="predicted"/>
<accession>A0ABV5KXW6</accession>